<keyword evidence="4" id="KW-0256">Endoplasmic reticulum</keyword>
<comment type="similarity">
    <text evidence="2">Belongs to the jagunal family.</text>
</comment>
<dbReference type="PANTHER" id="PTHR20955:SF1">
    <property type="entry name" value="PROTEIN JAGUNAL HOMOLOG 1"/>
    <property type="match status" value="1"/>
</dbReference>
<evidence type="ECO:0000256" key="7">
    <source>
        <dbReference type="SAM" id="Phobius"/>
    </source>
</evidence>
<keyword evidence="3 7" id="KW-0812">Transmembrane</keyword>
<keyword evidence="5 7" id="KW-1133">Transmembrane helix</keyword>
<gene>
    <name evidence="8" type="ORF">CSSPTR1EN2_LOCUS506</name>
</gene>
<evidence type="ECO:0000256" key="6">
    <source>
        <dbReference type="ARBA" id="ARBA00023136"/>
    </source>
</evidence>
<dbReference type="EMBL" id="OZ019893">
    <property type="protein sequence ID" value="CAK9189889.1"/>
    <property type="molecule type" value="Genomic_DNA"/>
</dbReference>
<feature type="transmembrane region" description="Helical" evidence="7">
    <location>
        <begin position="91"/>
        <end position="111"/>
    </location>
</feature>
<keyword evidence="9" id="KW-1185">Reference proteome</keyword>
<dbReference type="InterPro" id="IPR009787">
    <property type="entry name" value="Jagunal"/>
</dbReference>
<evidence type="ECO:0000313" key="8">
    <source>
        <dbReference type="EMBL" id="CAK9189889.1"/>
    </source>
</evidence>
<dbReference type="Proteomes" id="UP001497512">
    <property type="component" value="Chromosome 1"/>
</dbReference>
<dbReference type="PANTHER" id="PTHR20955">
    <property type="entry name" value="PROTEIN JAGUNAL HOMOLOG 1"/>
    <property type="match status" value="1"/>
</dbReference>
<feature type="transmembrane region" description="Helical" evidence="7">
    <location>
        <begin position="143"/>
        <end position="163"/>
    </location>
</feature>
<evidence type="ECO:0000313" key="9">
    <source>
        <dbReference type="Proteomes" id="UP001497512"/>
    </source>
</evidence>
<sequence length="173" mass="18897">MERSRPKGTDGSDYAYRMTIDNRYKRAAEGRVRFRKFISAQALLQLLKATWACLAALNSEQPSMSLVASCGFGGAAVVVGTFAMKGSASKLLRAYIFFTAIAIMLSLVPLMSGQDTGKWKDSMEYFQVTGDYQRVVMASLKGLLELAGIVVQVLSVLTSISLLRNVSPPKRAE</sequence>
<accession>A0ABP0T8K9</accession>
<evidence type="ECO:0000256" key="4">
    <source>
        <dbReference type="ARBA" id="ARBA00022824"/>
    </source>
</evidence>
<name>A0ABP0T8K9_9BRYO</name>
<evidence type="ECO:0000256" key="5">
    <source>
        <dbReference type="ARBA" id="ARBA00022989"/>
    </source>
</evidence>
<keyword evidence="6 7" id="KW-0472">Membrane</keyword>
<organism evidence="8 9">
    <name type="scientific">Sphagnum troendelagicum</name>
    <dbReference type="NCBI Taxonomy" id="128251"/>
    <lineage>
        <taxon>Eukaryota</taxon>
        <taxon>Viridiplantae</taxon>
        <taxon>Streptophyta</taxon>
        <taxon>Embryophyta</taxon>
        <taxon>Bryophyta</taxon>
        <taxon>Sphagnophytina</taxon>
        <taxon>Sphagnopsida</taxon>
        <taxon>Sphagnales</taxon>
        <taxon>Sphagnaceae</taxon>
        <taxon>Sphagnum</taxon>
    </lineage>
</organism>
<proteinExistence type="inferred from homology"/>
<comment type="subcellular location">
    <subcellularLocation>
        <location evidence="1">Endoplasmic reticulum membrane</location>
        <topology evidence="1">Multi-pass membrane protein</topology>
    </subcellularLocation>
</comment>
<evidence type="ECO:0000256" key="2">
    <source>
        <dbReference type="ARBA" id="ARBA00008462"/>
    </source>
</evidence>
<evidence type="ECO:0000256" key="3">
    <source>
        <dbReference type="ARBA" id="ARBA00022692"/>
    </source>
</evidence>
<dbReference type="Pfam" id="PF07086">
    <property type="entry name" value="Jagunal"/>
    <property type="match status" value="1"/>
</dbReference>
<evidence type="ECO:0000256" key="1">
    <source>
        <dbReference type="ARBA" id="ARBA00004477"/>
    </source>
</evidence>
<protein>
    <submittedName>
        <fullName evidence="8">Uncharacterized protein</fullName>
    </submittedName>
</protein>
<reference evidence="8 9" key="1">
    <citation type="submission" date="2024-02" db="EMBL/GenBank/DDBJ databases">
        <authorList>
            <consortium name="ELIXIR-Norway"/>
            <consortium name="Elixir Norway"/>
        </authorList>
    </citation>
    <scope>NUCLEOTIDE SEQUENCE [LARGE SCALE GENOMIC DNA]</scope>
</reference>